<dbReference type="Proteomes" id="UP000501063">
    <property type="component" value="Plasmid pPniHBP1_2"/>
</dbReference>
<dbReference type="SUPFAM" id="SSF54060">
    <property type="entry name" value="His-Me finger endonucleases"/>
    <property type="match status" value="1"/>
</dbReference>
<keyword evidence="3" id="KW-0378">Hydrolase</keyword>
<reference evidence="5 6" key="1">
    <citation type="submission" date="2020-02" db="EMBL/GenBank/DDBJ databases">
        <title>Integrative conjugative elements (ICEs) and plasmids drive adaptation of Pseudomonas nitroreducens strain HBP1 to wastewater environment.</title>
        <authorList>
            <person name="Sentchilo V."/>
            <person name="Carraro N."/>
            <person name="Bertelli C."/>
            <person name="van der Meer J.R."/>
        </authorList>
    </citation>
    <scope>NUCLEOTIDE SEQUENCE [LARGE SCALE GENOMIC DNA]</scope>
    <source>
        <strain evidence="5 6">HBP1</strain>
        <plasmid evidence="6">ppnihbp1_2</plasmid>
    </source>
</reference>
<keyword evidence="5" id="KW-0614">Plasmid</keyword>
<evidence type="ECO:0000313" key="5">
    <source>
        <dbReference type="EMBL" id="QIE91135.1"/>
    </source>
</evidence>
<dbReference type="InterPro" id="IPR044925">
    <property type="entry name" value="His-Me_finger_sf"/>
</dbReference>
<organism evidence="5 6">
    <name type="scientific">Pseudomonas nitroreducens</name>
    <dbReference type="NCBI Taxonomy" id="46680"/>
    <lineage>
        <taxon>Bacteria</taxon>
        <taxon>Pseudomonadati</taxon>
        <taxon>Pseudomonadota</taxon>
        <taxon>Gammaproteobacteria</taxon>
        <taxon>Pseudomonadales</taxon>
        <taxon>Pseudomonadaceae</taxon>
        <taxon>Pseudomonas</taxon>
    </lineage>
</organism>
<evidence type="ECO:0000256" key="2">
    <source>
        <dbReference type="ARBA" id="ARBA00022722"/>
    </source>
</evidence>
<dbReference type="KEGG" id="pnt:G5B91_32785"/>
<proteinExistence type="inferred from homology"/>
<comment type="similarity">
    <text evidence="1">Belongs to the EndA/NucM nuclease family.</text>
</comment>
<protein>
    <submittedName>
        <fullName evidence="5">Deoxyribonuclease I</fullName>
    </submittedName>
</protein>
<name>A0A6G6J6X5_PSENT</name>
<dbReference type="Pfam" id="PF04231">
    <property type="entry name" value="Endonuclease_1"/>
    <property type="match status" value="1"/>
</dbReference>
<sequence length="344" mass="37688">MTSFNLITAAADPQRLPSTTRRRAGYAGLWFALMACTAHAAPDRSQAPDAANIELRRLYASWNQAGIGDLYCGCTWAWAKNGAGKMQLSACGYVASTQPRAAQQLTWAPIVPLQAMGKGRECWRRGGEKACSAGDDAFQAMASDLHNLVPAGGEVAMDRAGADLGELPSSLPRYGLCPSKFDRAAGLFEPRDEVKGFVARVTFYMADRYAIRLSEQQQDLLMEWDRSFPVTPWEAEREKKLEALTGVPNLFVTGARAWVSGYVPSADGLDAADRESALRPVVEEGVVDSWTGPVVGNRRTNIFYLPEGCTTKRRLNRRDQVDFDSPAEARAAGYELAKECQQHD</sequence>
<evidence type="ECO:0000256" key="1">
    <source>
        <dbReference type="ARBA" id="ARBA00006429"/>
    </source>
</evidence>
<dbReference type="InterPro" id="IPR007346">
    <property type="entry name" value="Endonuclease-I"/>
</dbReference>
<dbReference type="PANTHER" id="PTHR33607:SF2">
    <property type="entry name" value="ENDONUCLEASE-1"/>
    <property type="match status" value="1"/>
</dbReference>
<feature type="chain" id="PRO_5026012920" evidence="4">
    <location>
        <begin position="41"/>
        <end position="344"/>
    </location>
</feature>
<gene>
    <name evidence="5" type="ORF">G5B91_32785</name>
</gene>
<evidence type="ECO:0000256" key="3">
    <source>
        <dbReference type="ARBA" id="ARBA00022801"/>
    </source>
</evidence>
<evidence type="ECO:0000256" key="4">
    <source>
        <dbReference type="SAM" id="SignalP"/>
    </source>
</evidence>
<dbReference type="SUPFAM" id="SSF57884">
    <property type="entry name" value="Ada DNA repair protein, N-terminal domain (N-Ada 10)"/>
    <property type="match status" value="1"/>
</dbReference>
<accession>A0A6G6J6X5</accession>
<keyword evidence="2" id="KW-0540">Nuclease</keyword>
<dbReference type="Gene3D" id="3.40.10.10">
    <property type="entry name" value="DNA Methylphosphotriester Repair Domain"/>
    <property type="match status" value="1"/>
</dbReference>
<dbReference type="AlphaFoldDB" id="A0A6G6J6X5"/>
<feature type="signal peptide" evidence="4">
    <location>
        <begin position="1"/>
        <end position="40"/>
    </location>
</feature>
<dbReference type="GO" id="GO:0004518">
    <property type="term" value="F:nuclease activity"/>
    <property type="evidence" value="ECO:0007669"/>
    <property type="project" value="UniProtKB-KW"/>
</dbReference>
<evidence type="ECO:0000313" key="6">
    <source>
        <dbReference type="Proteomes" id="UP000501063"/>
    </source>
</evidence>
<dbReference type="PANTHER" id="PTHR33607">
    <property type="entry name" value="ENDONUCLEASE-1"/>
    <property type="match status" value="1"/>
</dbReference>
<geneLocation type="plasmid" evidence="6">
    <name>ppnihbp1_2</name>
</geneLocation>
<dbReference type="GO" id="GO:0016787">
    <property type="term" value="F:hydrolase activity"/>
    <property type="evidence" value="ECO:0007669"/>
    <property type="project" value="UniProtKB-KW"/>
</dbReference>
<dbReference type="InterPro" id="IPR035451">
    <property type="entry name" value="Ada-like_dom_sf"/>
</dbReference>
<dbReference type="RefSeq" id="WP_024766028.1">
    <property type="nucleotide sequence ID" value="NZ_CP049141.1"/>
</dbReference>
<dbReference type="EMBL" id="CP049141">
    <property type="protein sequence ID" value="QIE91135.1"/>
    <property type="molecule type" value="Genomic_DNA"/>
</dbReference>
<keyword evidence="4" id="KW-0732">Signal</keyword>